<reference evidence="2 3" key="1">
    <citation type="submission" date="2022-05" db="EMBL/GenBank/DDBJ databases">
        <title>S8-45 Sphingomonas ultraviolaceadurans.</title>
        <authorList>
            <person name="Liu Y."/>
        </authorList>
    </citation>
    <scope>NUCLEOTIDE SEQUENCE [LARGE SCALE GENOMIC DNA]</scope>
    <source>
        <strain evidence="2 3">S8-45</strain>
    </source>
</reference>
<feature type="domain" description="Glycosyl transferase family 1" evidence="1">
    <location>
        <begin position="185"/>
        <end position="332"/>
    </location>
</feature>
<dbReference type="RefSeq" id="WP_249454253.1">
    <property type="nucleotide sequence ID" value="NZ_CP097253.1"/>
</dbReference>
<organism evidence="2 3">
    <name type="scientific">Sphingomonas glaciei</name>
    <dbReference type="NCBI Taxonomy" id="2938948"/>
    <lineage>
        <taxon>Bacteria</taxon>
        <taxon>Pseudomonadati</taxon>
        <taxon>Pseudomonadota</taxon>
        <taxon>Alphaproteobacteria</taxon>
        <taxon>Sphingomonadales</taxon>
        <taxon>Sphingomonadaceae</taxon>
        <taxon>Sphingomonas</taxon>
    </lineage>
</organism>
<dbReference type="PANTHER" id="PTHR45947:SF3">
    <property type="entry name" value="SULFOQUINOVOSYL TRANSFERASE SQD2"/>
    <property type="match status" value="1"/>
</dbReference>
<proteinExistence type="predicted"/>
<evidence type="ECO:0000313" key="3">
    <source>
        <dbReference type="Proteomes" id="UP000831921"/>
    </source>
</evidence>
<evidence type="ECO:0000313" key="2">
    <source>
        <dbReference type="EMBL" id="UUR06940.1"/>
    </source>
</evidence>
<dbReference type="SUPFAM" id="SSF53756">
    <property type="entry name" value="UDP-Glycosyltransferase/glycogen phosphorylase"/>
    <property type="match status" value="1"/>
</dbReference>
<keyword evidence="3" id="KW-1185">Reference proteome</keyword>
<sequence length="370" mass="41687">MRIHFILPGLHRVHRGAEVAFEAIASGISNLGLDEVTLFGSGPPNTDRPYRFQQSGMVPRERFERLPRIPPFRSEYICEEATWTANYLRRYRPSEADVTITCSYPFVNWMLTRWPLIGRRPAHVFVTQNGDWPAYSDKAEYNFFKCDGLVCTNPLYFERNRERWPSALIPNGVDPGRFAPGPGARARFNLPTEAPVVLMVSALVESKRVLEGMRAIAQIPGLHLVVAGDGPLRNEFDDLGATLMPGRFQRMTIPLDLMPDLYRSADVMLHPTFHESFGNVYAEAMAVGIPVVAHDYSVTRWIFGDHYSGLVDAADLSAIAKSVTHAIEQGPLEASRLAPGAAERFSWTTIAKLYRDFLAEIHERNRKTKL</sequence>
<name>A0ABY5MR23_9SPHN</name>
<gene>
    <name evidence="2" type="ORF">M1K48_08205</name>
</gene>
<dbReference type="Pfam" id="PF00534">
    <property type="entry name" value="Glycos_transf_1"/>
    <property type="match status" value="1"/>
</dbReference>
<evidence type="ECO:0000259" key="1">
    <source>
        <dbReference type="Pfam" id="PF00534"/>
    </source>
</evidence>
<protein>
    <submittedName>
        <fullName evidence="2">Glycosyltransferase family 4 protein</fullName>
    </submittedName>
</protein>
<dbReference type="InterPro" id="IPR050194">
    <property type="entry name" value="Glycosyltransferase_grp1"/>
</dbReference>
<dbReference type="PANTHER" id="PTHR45947">
    <property type="entry name" value="SULFOQUINOVOSYL TRANSFERASE SQD2"/>
    <property type="match status" value="1"/>
</dbReference>
<dbReference type="Gene3D" id="3.40.50.2000">
    <property type="entry name" value="Glycogen Phosphorylase B"/>
    <property type="match status" value="2"/>
</dbReference>
<accession>A0ABY5MR23</accession>
<dbReference type="EMBL" id="CP097253">
    <property type="protein sequence ID" value="UUR06940.1"/>
    <property type="molecule type" value="Genomic_DNA"/>
</dbReference>
<dbReference type="Proteomes" id="UP000831921">
    <property type="component" value="Chromosome"/>
</dbReference>
<dbReference type="CDD" id="cd03801">
    <property type="entry name" value="GT4_PimA-like"/>
    <property type="match status" value="1"/>
</dbReference>
<dbReference type="InterPro" id="IPR001296">
    <property type="entry name" value="Glyco_trans_1"/>
</dbReference>